<proteinExistence type="predicted"/>
<dbReference type="AlphaFoldDB" id="A0AAD9L5D9"/>
<protein>
    <submittedName>
        <fullName evidence="1">Uncharacterized protein</fullName>
    </submittedName>
</protein>
<evidence type="ECO:0000313" key="1">
    <source>
        <dbReference type="EMBL" id="KAK2182818.1"/>
    </source>
</evidence>
<accession>A0AAD9L5D9</accession>
<comment type="caution">
    <text evidence="1">The sequence shown here is derived from an EMBL/GenBank/DDBJ whole genome shotgun (WGS) entry which is preliminary data.</text>
</comment>
<reference evidence="1" key="1">
    <citation type="journal article" date="2023" name="Mol. Biol. Evol.">
        <title>Third-Generation Sequencing Reveals the Adaptive Role of the Epigenome in Three Deep-Sea Polychaetes.</title>
        <authorList>
            <person name="Perez M."/>
            <person name="Aroh O."/>
            <person name="Sun Y."/>
            <person name="Lan Y."/>
            <person name="Juniper S.K."/>
            <person name="Young C.R."/>
            <person name="Angers B."/>
            <person name="Qian P.Y."/>
        </authorList>
    </citation>
    <scope>NUCLEOTIDE SEQUENCE</scope>
    <source>
        <strain evidence="1">R07B-5</strain>
    </source>
</reference>
<name>A0AAD9L5D9_RIDPI</name>
<gene>
    <name evidence="1" type="ORF">NP493_335g04013</name>
</gene>
<organism evidence="1 2">
    <name type="scientific">Ridgeia piscesae</name>
    <name type="common">Tubeworm</name>
    <dbReference type="NCBI Taxonomy" id="27915"/>
    <lineage>
        <taxon>Eukaryota</taxon>
        <taxon>Metazoa</taxon>
        <taxon>Spiralia</taxon>
        <taxon>Lophotrochozoa</taxon>
        <taxon>Annelida</taxon>
        <taxon>Polychaeta</taxon>
        <taxon>Sedentaria</taxon>
        <taxon>Canalipalpata</taxon>
        <taxon>Sabellida</taxon>
        <taxon>Siboglinidae</taxon>
        <taxon>Ridgeia</taxon>
    </lineage>
</organism>
<evidence type="ECO:0000313" key="2">
    <source>
        <dbReference type="Proteomes" id="UP001209878"/>
    </source>
</evidence>
<keyword evidence="2" id="KW-1185">Reference proteome</keyword>
<sequence>MLNIFHSILQVVFTKELLDGYSYCFYSYYRMSQLSKPCHLDSFPTHWEKNFVCLATITKQKLNVVYKHRVSVGRVPRGLPLIVHALPVVNALVYNVCFTGHIRHGLYCWTTDTCRGRQQSETSELQVRQIPTEADNTVRHLNYRSDRYLQRQTTE</sequence>
<dbReference type="EMBL" id="JAODUO010000335">
    <property type="protein sequence ID" value="KAK2182818.1"/>
    <property type="molecule type" value="Genomic_DNA"/>
</dbReference>
<dbReference type="Proteomes" id="UP001209878">
    <property type="component" value="Unassembled WGS sequence"/>
</dbReference>